<dbReference type="Proteomes" id="UP000000366">
    <property type="component" value="Chromosome"/>
</dbReference>
<dbReference type="KEGG" id="mpt:Mpe_A0690"/>
<feature type="chain" id="PRO_5002646332" description="Copper uptake system-associated protein" evidence="1">
    <location>
        <begin position="25"/>
        <end position="147"/>
    </location>
</feature>
<evidence type="ECO:0000313" key="3">
    <source>
        <dbReference type="Proteomes" id="UP000000366"/>
    </source>
</evidence>
<proteinExistence type="predicted"/>
<reference evidence="2 3" key="1">
    <citation type="journal article" date="2007" name="J. Bacteriol.">
        <title>Whole-genome analysis of the methyl tert-butyl ether-degrading beta-proteobacterium Methylibium petroleiphilum PM1.</title>
        <authorList>
            <person name="Kane S.R."/>
            <person name="Chakicherla A.Y."/>
            <person name="Chain P.S.G."/>
            <person name="Schmidt R."/>
            <person name="Shin M.W."/>
            <person name="Legler T.C."/>
            <person name="Scow K.M."/>
            <person name="Larimer F.W."/>
            <person name="Lucas S.M."/>
            <person name="Richardson P.M."/>
            <person name="Hristova K.R."/>
        </authorList>
    </citation>
    <scope>NUCLEOTIDE SEQUENCE [LARGE SCALE GENOMIC DNA]</scope>
    <source>
        <strain evidence="3">ATCC BAA-1232 / LMG 22953 / PM1</strain>
    </source>
</reference>
<dbReference type="HOGENOM" id="CLU_132651_0_0_4"/>
<dbReference type="eggNOG" id="COG2847">
    <property type="taxonomic scope" value="Bacteria"/>
</dbReference>
<name>A2SDL3_METPP</name>
<accession>A2SDL3</accession>
<organism evidence="2 3">
    <name type="scientific">Methylibium petroleiphilum (strain ATCC BAA-1232 / LMG 22953 / PM1)</name>
    <dbReference type="NCBI Taxonomy" id="420662"/>
    <lineage>
        <taxon>Bacteria</taxon>
        <taxon>Pseudomonadati</taxon>
        <taxon>Pseudomonadota</taxon>
        <taxon>Betaproteobacteria</taxon>
        <taxon>Burkholderiales</taxon>
        <taxon>Sphaerotilaceae</taxon>
        <taxon>Methylibium</taxon>
    </lineage>
</organism>
<gene>
    <name evidence="2" type="ordered locus">Mpe_A0690</name>
</gene>
<feature type="signal peptide" evidence="1">
    <location>
        <begin position="1"/>
        <end position="24"/>
    </location>
</feature>
<evidence type="ECO:0000313" key="2">
    <source>
        <dbReference type="EMBL" id="ABM93652.1"/>
    </source>
</evidence>
<sequence length="147" mass="15441">MTSIPLKLAAAALCMTVLVGPATAADSTDQRHVREVLMSTFDKPESRLQVDPVVVQGDHAIAGWTQGERGGRALLRRHGGAWQITACGGDGLKDATTLVDAGIPAAEVKTLVQTLGAAEARLPAAQRAKFSTFDGLMRMNAQGTHSH</sequence>
<dbReference type="NCBIfam" id="NF033672">
    <property type="entry name" value="mbn_chaper_assoc"/>
    <property type="match status" value="1"/>
</dbReference>
<keyword evidence="3" id="KW-1185">Reference proteome</keyword>
<dbReference type="RefSeq" id="WP_011828290.1">
    <property type="nucleotide sequence ID" value="NC_008825.1"/>
</dbReference>
<dbReference type="STRING" id="420662.Mpe_A0690"/>
<keyword evidence="1" id="KW-0732">Signal</keyword>
<evidence type="ECO:0008006" key="4">
    <source>
        <dbReference type="Google" id="ProtNLM"/>
    </source>
</evidence>
<dbReference type="EMBL" id="CP000555">
    <property type="protein sequence ID" value="ABM93652.1"/>
    <property type="molecule type" value="Genomic_DNA"/>
</dbReference>
<dbReference type="AlphaFoldDB" id="A2SDL3"/>
<evidence type="ECO:0000256" key="1">
    <source>
        <dbReference type="SAM" id="SignalP"/>
    </source>
</evidence>
<protein>
    <recommendedName>
        <fullName evidence="4">Copper uptake system-associated protein</fullName>
    </recommendedName>
</protein>